<proteinExistence type="predicted"/>
<dbReference type="InterPro" id="IPR015590">
    <property type="entry name" value="Aldehyde_DH_dom"/>
</dbReference>
<comment type="caution">
    <text evidence="4">The sequence shown here is derived from an EMBL/GenBank/DDBJ whole genome shotgun (WGS) entry which is preliminary data.</text>
</comment>
<protein>
    <recommendedName>
        <fullName evidence="3">Aldehyde dehydrogenase domain-containing protein</fullName>
    </recommendedName>
</protein>
<organism evidence="4 5">
    <name type="scientific">Sinomonas humi</name>
    <dbReference type="NCBI Taxonomy" id="1338436"/>
    <lineage>
        <taxon>Bacteria</taxon>
        <taxon>Bacillati</taxon>
        <taxon>Actinomycetota</taxon>
        <taxon>Actinomycetes</taxon>
        <taxon>Micrococcales</taxon>
        <taxon>Micrococcaceae</taxon>
        <taxon>Sinomonas</taxon>
    </lineage>
</organism>
<feature type="domain" description="Aldehyde dehydrogenase" evidence="3">
    <location>
        <begin position="21"/>
        <end position="71"/>
    </location>
</feature>
<dbReference type="InterPro" id="IPR016161">
    <property type="entry name" value="Ald_DH/histidinol_DH"/>
</dbReference>
<dbReference type="Pfam" id="PF00171">
    <property type="entry name" value="Aldedh"/>
    <property type="match status" value="1"/>
</dbReference>
<dbReference type="Proteomes" id="UP000030982">
    <property type="component" value="Unassembled WGS sequence"/>
</dbReference>
<name>A0A0B2AHU7_9MICC</name>
<dbReference type="STRING" id="1338436.LK10_16775"/>
<keyword evidence="1" id="KW-0560">Oxidoreductase</keyword>
<dbReference type="OrthoDB" id="6882680at2"/>
<feature type="non-terminal residue" evidence="4">
    <location>
        <position position="72"/>
    </location>
</feature>
<evidence type="ECO:0000256" key="2">
    <source>
        <dbReference type="SAM" id="MobiDB-lite"/>
    </source>
</evidence>
<dbReference type="SUPFAM" id="SSF53720">
    <property type="entry name" value="ALDH-like"/>
    <property type="match status" value="1"/>
</dbReference>
<dbReference type="AlphaFoldDB" id="A0A0B2AHU7"/>
<keyword evidence="5" id="KW-1185">Reference proteome</keyword>
<evidence type="ECO:0000313" key="5">
    <source>
        <dbReference type="Proteomes" id="UP000030982"/>
    </source>
</evidence>
<feature type="region of interest" description="Disordered" evidence="2">
    <location>
        <begin position="1"/>
        <end position="23"/>
    </location>
</feature>
<reference evidence="4 5" key="1">
    <citation type="submission" date="2014-09" db="EMBL/GenBank/DDBJ databases">
        <title>Genome sequence of Sinomonas sp. MUSC 117.</title>
        <authorList>
            <person name="Lee L.-H."/>
        </authorList>
    </citation>
    <scope>NUCLEOTIDE SEQUENCE [LARGE SCALE GENOMIC DNA]</scope>
    <source>
        <strain evidence="4 5">MUSC 117</strain>
    </source>
</reference>
<gene>
    <name evidence="4" type="ORF">LK10_16775</name>
</gene>
<dbReference type="GO" id="GO:0016491">
    <property type="term" value="F:oxidoreductase activity"/>
    <property type="evidence" value="ECO:0007669"/>
    <property type="project" value="UniProtKB-KW"/>
</dbReference>
<accession>A0A0B2AHU7</accession>
<dbReference type="InterPro" id="IPR016162">
    <property type="entry name" value="Ald_DH_N"/>
</dbReference>
<evidence type="ECO:0000259" key="3">
    <source>
        <dbReference type="Pfam" id="PF00171"/>
    </source>
</evidence>
<evidence type="ECO:0000256" key="1">
    <source>
        <dbReference type="ARBA" id="ARBA00023002"/>
    </source>
</evidence>
<dbReference type="RefSeq" id="WP_043126155.1">
    <property type="nucleotide sequence ID" value="NZ_JTDL01000142.1"/>
</dbReference>
<sequence>MTVKTIPHFLNGEETNGVGERTQPVFNPATGEQTGELRLADAADLETAVANARKAAETWGDISLAKRTAVLF</sequence>
<evidence type="ECO:0000313" key="4">
    <source>
        <dbReference type="EMBL" id="KHL01322.1"/>
    </source>
</evidence>
<dbReference type="EMBL" id="JTDL01000142">
    <property type="protein sequence ID" value="KHL01322.1"/>
    <property type="molecule type" value="Genomic_DNA"/>
</dbReference>
<dbReference type="Gene3D" id="3.40.605.10">
    <property type="entry name" value="Aldehyde Dehydrogenase, Chain A, domain 1"/>
    <property type="match status" value="1"/>
</dbReference>